<evidence type="ECO:0000313" key="4">
    <source>
        <dbReference type="Proteomes" id="UP001620626"/>
    </source>
</evidence>
<feature type="domain" description="Nudix hydrolase" evidence="2">
    <location>
        <begin position="225"/>
        <end position="351"/>
    </location>
</feature>
<organism evidence="3 4">
    <name type="scientific">Heterodera trifolii</name>
    <dbReference type="NCBI Taxonomy" id="157864"/>
    <lineage>
        <taxon>Eukaryota</taxon>
        <taxon>Metazoa</taxon>
        <taxon>Ecdysozoa</taxon>
        <taxon>Nematoda</taxon>
        <taxon>Chromadorea</taxon>
        <taxon>Rhabditida</taxon>
        <taxon>Tylenchina</taxon>
        <taxon>Tylenchomorpha</taxon>
        <taxon>Tylenchoidea</taxon>
        <taxon>Heteroderidae</taxon>
        <taxon>Heteroderinae</taxon>
        <taxon>Heterodera</taxon>
    </lineage>
</organism>
<dbReference type="PROSITE" id="PS51462">
    <property type="entry name" value="NUDIX"/>
    <property type="match status" value="1"/>
</dbReference>
<reference evidence="3 4" key="1">
    <citation type="submission" date="2024-10" db="EMBL/GenBank/DDBJ databases">
        <authorList>
            <person name="Kim D."/>
        </authorList>
    </citation>
    <scope>NUCLEOTIDE SEQUENCE [LARGE SCALE GENOMIC DNA]</scope>
    <source>
        <strain evidence="3">BH-2024</strain>
    </source>
</reference>
<evidence type="ECO:0000313" key="3">
    <source>
        <dbReference type="EMBL" id="KAL3109909.1"/>
    </source>
</evidence>
<protein>
    <recommendedName>
        <fullName evidence="2">Nudix hydrolase domain-containing protein</fullName>
    </recommendedName>
</protein>
<dbReference type="PANTHER" id="PTHR13030">
    <property type="entry name" value="NUDIX HYDROLASE"/>
    <property type="match status" value="1"/>
</dbReference>
<dbReference type="InterPro" id="IPR000086">
    <property type="entry name" value="NUDIX_hydrolase_dom"/>
</dbReference>
<comment type="caution">
    <text evidence="3">The sequence shown here is derived from an EMBL/GenBank/DDBJ whole genome shotgun (WGS) entry which is preliminary data.</text>
</comment>
<sequence length="370" mass="41188">MVDILRMTLRRLNLLNTESPDNEQQRERTENGPSQWPRAANEYVVLAGTANSDANPSTSSPPPQQTLPKAKETGSGEVMQSPRVPMSQIPSTHLRTLSTETAQSGERRETQLRTEKSLDDLLPPMRQHSAQQTNLNGEMKGTRKTDGMTSGAESEEHRPSPSSPQNGDAFAPSHSLALPPRTPRQNATQCPTESDAFPRTVLTRPHILSNHRNRSLSTYLLWTLGPKPPADAIVSRRLSNGQLQFVAIEQRDTGELALPGGMLKKGEAPTEAAVREFRENCVPWIRGRLPKHGQRVGKTTAVNIHDTDGLLEDIELEGGDDAKTARWVDVKQELLKLYASHDYLVHLFQKMHENPDKNKPFYTLTKIINS</sequence>
<dbReference type="AlphaFoldDB" id="A0ABD2L480"/>
<feature type="compositionally biased region" description="Basic and acidic residues" evidence="1">
    <location>
        <begin position="105"/>
        <end position="119"/>
    </location>
</feature>
<dbReference type="PANTHER" id="PTHR13030:SF8">
    <property type="entry name" value="ADP-RIBOSE PYROPHOSPHATASE, MITOCHONDRIAL"/>
    <property type="match status" value="1"/>
</dbReference>
<dbReference type="Gene3D" id="3.90.79.10">
    <property type="entry name" value="Nucleoside Triphosphate Pyrophosphohydrolase"/>
    <property type="match status" value="1"/>
</dbReference>
<dbReference type="InterPro" id="IPR015797">
    <property type="entry name" value="NUDIX_hydrolase-like_dom_sf"/>
</dbReference>
<dbReference type="InterPro" id="IPR039989">
    <property type="entry name" value="NUDT9"/>
</dbReference>
<feature type="compositionally biased region" description="Polar residues" evidence="1">
    <location>
        <begin position="88"/>
        <end position="104"/>
    </location>
</feature>
<keyword evidence="4" id="KW-1185">Reference proteome</keyword>
<feature type="region of interest" description="Disordered" evidence="1">
    <location>
        <begin position="16"/>
        <end position="198"/>
    </location>
</feature>
<name>A0ABD2L480_9BILA</name>
<accession>A0ABD2L480</accession>
<feature type="compositionally biased region" description="Polar residues" evidence="1">
    <location>
        <begin position="183"/>
        <end position="192"/>
    </location>
</feature>
<dbReference type="SUPFAM" id="SSF55811">
    <property type="entry name" value="Nudix"/>
    <property type="match status" value="1"/>
</dbReference>
<gene>
    <name evidence="3" type="ORF">niasHT_016525</name>
</gene>
<dbReference type="EMBL" id="JBICBT010000552">
    <property type="protein sequence ID" value="KAL3109909.1"/>
    <property type="molecule type" value="Genomic_DNA"/>
</dbReference>
<evidence type="ECO:0000259" key="2">
    <source>
        <dbReference type="PROSITE" id="PS51462"/>
    </source>
</evidence>
<dbReference type="Proteomes" id="UP001620626">
    <property type="component" value="Unassembled WGS sequence"/>
</dbReference>
<proteinExistence type="predicted"/>
<evidence type="ECO:0000256" key="1">
    <source>
        <dbReference type="SAM" id="MobiDB-lite"/>
    </source>
</evidence>
<dbReference type="Pfam" id="PF00293">
    <property type="entry name" value="NUDIX"/>
    <property type="match status" value="1"/>
</dbReference>